<evidence type="ECO:0000313" key="1">
    <source>
        <dbReference type="EMBL" id="GAG14028.1"/>
    </source>
</evidence>
<comment type="caution">
    <text evidence="1">The sequence shown here is derived from an EMBL/GenBank/DDBJ whole genome shotgun (WGS) entry which is preliminary data.</text>
</comment>
<dbReference type="GO" id="GO:0005886">
    <property type="term" value="C:plasma membrane"/>
    <property type="evidence" value="ECO:0007669"/>
    <property type="project" value="TreeGrafter"/>
</dbReference>
<accession>X0VNK9</accession>
<dbReference type="EMBL" id="BARS01038755">
    <property type="protein sequence ID" value="GAG14028.1"/>
    <property type="molecule type" value="Genomic_DNA"/>
</dbReference>
<dbReference type="Pfam" id="PF00771">
    <property type="entry name" value="FHIPEP"/>
    <property type="match status" value="1"/>
</dbReference>
<sequence>TEMARKRLSRTITEQLKDQTGKISAITLEPALEHQMVSTLRQEADGINLALSAEMTMDITAKIAQAWKAAMNNGKDKVVLLCDSRLRLPLAAMLSRTVPPLQVIAYDEIVLETEVEPIETISAQPGQGAEPTEQKLVAV</sequence>
<dbReference type="InterPro" id="IPR042196">
    <property type="entry name" value="FHIPEP_4"/>
</dbReference>
<dbReference type="InterPro" id="IPR001712">
    <property type="entry name" value="T3SS_FHIPEP"/>
</dbReference>
<name>X0VNK9_9ZZZZ</name>
<organism evidence="1">
    <name type="scientific">marine sediment metagenome</name>
    <dbReference type="NCBI Taxonomy" id="412755"/>
    <lineage>
        <taxon>unclassified sequences</taxon>
        <taxon>metagenomes</taxon>
        <taxon>ecological metagenomes</taxon>
    </lineage>
</organism>
<protein>
    <recommendedName>
        <fullName evidence="2">Flagellar biosynthesis protein FlhA</fullName>
    </recommendedName>
</protein>
<dbReference type="PANTHER" id="PTHR30161">
    <property type="entry name" value="FLAGELLAR EXPORT PROTEIN, MEMBRANE FLHA SUBUNIT-RELATED"/>
    <property type="match status" value="1"/>
</dbReference>
<dbReference type="GO" id="GO:0009306">
    <property type="term" value="P:protein secretion"/>
    <property type="evidence" value="ECO:0007669"/>
    <property type="project" value="InterPro"/>
</dbReference>
<dbReference type="AlphaFoldDB" id="X0VNK9"/>
<feature type="non-terminal residue" evidence="1">
    <location>
        <position position="1"/>
    </location>
</feature>
<dbReference type="Gene3D" id="3.40.50.12790">
    <property type="entry name" value="FHIPEP family, domain 4"/>
    <property type="match status" value="1"/>
</dbReference>
<dbReference type="PANTHER" id="PTHR30161:SF1">
    <property type="entry name" value="FLAGELLAR BIOSYNTHESIS PROTEIN FLHA-RELATED"/>
    <property type="match status" value="1"/>
</dbReference>
<proteinExistence type="predicted"/>
<dbReference type="GO" id="GO:0044780">
    <property type="term" value="P:bacterial-type flagellum assembly"/>
    <property type="evidence" value="ECO:0007669"/>
    <property type="project" value="TreeGrafter"/>
</dbReference>
<evidence type="ECO:0008006" key="2">
    <source>
        <dbReference type="Google" id="ProtNLM"/>
    </source>
</evidence>
<reference evidence="1" key="1">
    <citation type="journal article" date="2014" name="Front. Microbiol.">
        <title>High frequency of phylogenetically diverse reductive dehalogenase-homologous genes in deep subseafloor sedimentary metagenomes.</title>
        <authorList>
            <person name="Kawai M."/>
            <person name="Futagami T."/>
            <person name="Toyoda A."/>
            <person name="Takaki Y."/>
            <person name="Nishi S."/>
            <person name="Hori S."/>
            <person name="Arai W."/>
            <person name="Tsubouchi T."/>
            <person name="Morono Y."/>
            <person name="Uchiyama I."/>
            <person name="Ito T."/>
            <person name="Fujiyama A."/>
            <person name="Inagaki F."/>
            <person name="Takami H."/>
        </authorList>
    </citation>
    <scope>NUCLEOTIDE SEQUENCE</scope>
    <source>
        <strain evidence="1">Expedition CK06-06</strain>
    </source>
</reference>
<gene>
    <name evidence="1" type="ORF">S01H1_59260</name>
</gene>